<dbReference type="AlphaFoldDB" id="A0A1G4IVH4"/>
<reference evidence="3" key="1">
    <citation type="submission" date="2016-03" db="EMBL/GenBank/DDBJ databases">
        <authorList>
            <person name="Devillers H."/>
        </authorList>
    </citation>
    <scope>NUCLEOTIDE SEQUENCE [LARGE SCALE GENOMIC DNA]</scope>
</reference>
<dbReference type="Proteomes" id="UP000190274">
    <property type="component" value="Chromosome B"/>
</dbReference>
<feature type="region of interest" description="Disordered" evidence="1">
    <location>
        <begin position="306"/>
        <end position="353"/>
    </location>
</feature>
<dbReference type="EMBL" id="LT598456">
    <property type="protein sequence ID" value="SCU80797.1"/>
    <property type="molecule type" value="Genomic_DNA"/>
</dbReference>
<sequence>MRPRSLTESDGINARDFKSWRVYQVNNQLYLGSVGSKSSRACTLCLSNLTQTPFVVKFDAEDVNKQALAQGIVVRASEGIFSDVVALLKDTTSQCQMLSQENCMTFKSVLYDNVEVKLTLPMASVGELDTLLIYQGTSKCLFKGLELQYDIVNGLRAIIRQKEQALSFLEGSIRDLGFGNVVDKWSPPLSMNNEVLQTFNYGSWVSNWSNKSVDHQAYARSAGDFHEMINVLFKKATGVQKLGFTDRMDEESIKSSNSDDFESQRSGGSVAEKDAPQVEQMSTLKRNFDEHLTGLNSKVGFEASSVSETLSKIGEDSKHPPARSESQDESNLTVDQSPSKRRRKFGKIRAEPK</sequence>
<gene>
    <name evidence="2" type="ORF">LADA_0B09582G</name>
</gene>
<proteinExistence type="predicted"/>
<dbReference type="OrthoDB" id="4035879at2759"/>
<keyword evidence="3" id="KW-1185">Reference proteome</keyword>
<name>A0A1G4IVH4_9SACH</name>
<evidence type="ECO:0000313" key="3">
    <source>
        <dbReference type="Proteomes" id="UP000190274"/>
    </source>
</evidence>
<evidence type="ECO:0000313" key="2">
    <source>
        <dbReference type="EMBL" id="SCU80797.1"/>
    </source>
</evidence>
<organism evidence="2 3">
    <name type="scientific">Lachancea dasiensis</name>
    <dbReference type="NCBI Taxonomy" id="1072105"/>
    <lineage>
        <taxon>Eukaryota</taxon>
        <taxon>Fungi</taxon>
        <taxon>Dikarya</taxon>
        <taxon>Ascomycota</taxon>
        <taxon>Saccharomycotina</taxon>
        <taxon>Saccharomycetes</taxon>
        <taxon>Saccharomycetales</taxon>
        <taxon>Saccharomycetaceae</taxon>
        <taxon>Lachancea</taxon>
    </lineage>
</organism>
<protein>
    <submittedName>
        <fullName evidence="2">LADA_0B09582g1_1</fullName>
    </submittedName>
</protein>
<evidence type="ECO:0000256" key="1">
    <source>
        <dbReference type="SAM" id="MobiDB-lite"/>
    </source>
</evidence>
<accession>A0A1G4IVH4</accession>
<feature type="region of interest" description="Disordered" evidence="1">
    <location>
        <begin position="249"/>
        <end position="277"/>
    </location>
</feature>